<organism evidence="3 4">
    <name type="scientific">Podarcis lilfordi</name>
    <name type="common">Lilford's wall lizard</name>
    <dbReference type="NCBI Taxonomy" id="74358"/>
    <lineage>
        <taxon>Eukaryota</taxon>
        <taxon>Metazoa</taxon>
        <taxon>Chordata</taxon>
        <taxon>Craniata</taxon>
        <taxon>Vertebrata</taxon>
        <taxon>Euteleostomi</taxon>
        <taxon>Lepidosauria</taxon>
        <taxon>Squamata</taxon>
        <taxon>Bifurcata</taxon>
        <taxon>Unidentata</taxon>
        <taxon>Episquamata</taxon>
        <taxon>Laterata</taxon>
        <taxon>Lacertibaenia</taxon>
        <taxon>Lacertidae</taxon>
        <taxon>Podarcis</taxon>
    </lineage>
</organism>
<dbReference type="Proteomes" id="UP001178461">
    <property type="component" value="Chromosome 3"/>
</dbReference>
<evidence type="ECO:0000313" key="3">
    <source>
        <dbReference type="EMBL" id="CAI5771367.1"/>
    </source>
</evidence>
<feature type="compositionally biased region" description="Basic and acidic residues" evidence="1">
    <location>
        <begin position="851"/>
        <end position="861"/>
    </location>
</feature>
<feature type="non-terminal residue" evidence="3">
    <location>
        <position position="1112"/>
    </location>
</feature>
<gene>
    <name evidence="3" type="ORF">PODLI_1B039769</name>
</gene>
<dbReference type="PANTHER" id="PTHR23330">
    <property type="entry name" value="P300 TRANSCRIPTIONAL COFACTOR JMY-RELATED"/>
    <property type="match status" value="1"/>
</dbReference>
<feature type="compositionally biased region" description="Polar residues" evidence="1">
    <location>
        <begin position="1011"/>
        <end position="1022"/>
    </location>
</feature>
<dbReference type="PANTHER" id="PTHR23330:SF9">
    <property type="entry name" value="PROLINE-RICH PROTEIN 11"/>
    <property type="match status" value="1"/>
</dbReference>
<feature type="compositionally biased region" description="Polar residues" evidence="1">
    <location>
        <begin position="360"/>
        <end position="371"/>
    </location>
</feature>
<sequence>RLTSYYTDLNSLTLNSTSANSNNKNQPTNHPPNHTEVMGHTAYMVRCVGNVGGGTSGCERDLFRSLVRILNAFAGLCLSATNPTQCVMSENVDHSSYLGSYLSTRANTDAEIQHRLSSANSINGVSEIFYTSLGKTGELISVSLKAANILLSLPPLQQTLCEFPRILWENLQTVICTLRALNITVETHAGVMQPLIFFSETRKKQFSPAGHMTRKAQASKDDKSSFSGHYIAFYSLHIAWCQGTAMGTGEGARGIQRASGASEEQHLVERPVYAEGPESCLVTHEQPPPPPDIYLFFLPPPPPPPPPPLTITYSQRYHCTLLLKVGGSNPRDGMSSRCSVPAPANLAVRKHVKVQKREMSTATQESATTGPNGAHWLPDVNSLPPSSPTPSVAPPPPPDGRGLKVKPGPHLESCVQFWKPQIKKDVVKLERVKRRATKMIKGGWHSLKCLPCQAEPEMEPVIALPLRKPRGEDNAATTAQSGLIDFLFLLCKRQLNVKGPPFVKYWETCSAGVLVVGEEGKGESTQVALWVKPQSLGLADQKQFESTSKVQKRLSHAGHMTRKLQLSNSTHDLVITYAKCSSTGETSSVVICLNKRPSSENPTACCLLQFSAKLQVFPVAGLTEGGCHYREGPLSGSLALKFSVFIVLTGTTQLQSQDRCLHSTRQDVFLGRIGVPAKDRNAEGRIGKESALRVEVIDEAKGSQAQVTMLGKSKDACGIPKLNKTNYSDWVQYAEAILRKEDAWEAKDSKARGTLTLIVSPEELCLLQAGSTMYYFNKLHNMALAEGGDVRLHLMQMQNLRHELQQRGLNFPEAIAVQPTAQLTVDFVTAVILNEADRRGHMKRECRHPRAKTEQRSESSSRGKGRGKGKGPVSRTTQHKAMVSRFTPKVAEVQKTSRSFFVVDSAATHHMCNDKKLFVSFTPQEDAKHNLLSVGQLNERNIDVSFKNKKMTLVALQAVSKMPALVEGMTIKPCKYHMKCKACAANKVKMAAKGSRNSVLGWKMCMEQNMGASSSSSRNETAWKQMGLQSEDRSKWQDSQTQSQIVRYESIRLMLKLAAEENLHISHHDINTAFLYGSLDESLYMLPPDGVQVFSKGKLIHVYLSKRRGKRN</sequence>
<feature type="compositionally biased region" description="Basic residues" evidence="1">
    <location>
        <begin position="840"/>
        <end position="850"/>
    </location>
</feature>
<reference evidence="3" key="1">
    <citation type="submission" date="2022-12" db="EMBL/GenBank/DDBJ databases">
        <authorList>
            <person name="Alioto T."/>
            <person name="Alioto T."/>
            <person name="Gomez Garrido J."/>
        </authorList>
    </citation>
    <scope>NUCLEOTIDE SEQUENCE</scope>
</reference>
<feature type="compositionally biased region" description="Low complexity" evidence="1">
    <location>
        <begin position="15"/>
        <end position="25"/>
    </location>
</feature>
<name>A0AA35P4H8_9SAUR</name>
<feature type="region of interest" description="Disordered" evidence="1">
    <location>
        <begin position="839"/>
        <end position="879"/>
    </location>
</feature>
<feature type="region of interest" description="Disordered" evidence="1">
    <location>
        <begin position="15"/>
        <end position="36"/>
    </location>
</feature>
<protein>
    <recommendedName>
        <fullName evidence="2">Reverse transcriptase Ty1/copia-type domain-containing protein</fullName>
    </recommendedName>
</protein>
<feature type="non-terminal residue" evidence="3">
    <location>
        <position position="1"/>
    </location>
</feature>
<dbReference type="AlphaFoldDB" id="A0AA35P4H8"/>
<dbReference type="EMBL" id="OX395128">
    <property type="protein sequence ID" value="CAI5771367.1"/>
    <property type="molecule type" value="Genomic_DNA"/>
</dbReference>
<accession>A0AA35P4H8</accession>
<keyword evidence="4" id="KW-1185">Reference proteome</keyword>
<dbReference type="InterPro" id="IPR013103">
    <property type="entry name" value="RVT_2"/>
</dbReference>
<evidence type="ECO:0000259" key="2">
    <source>
        <dbReference type="Pfam" id="PF07727"/>
    </source>
</evidence>
<feature type="region of interest" description="Disordered" evidence="1">
    <location>
        <begin position="352"/>
        <end position="405"/>
    </location>
</feature>
<feature type="domain" description="Reverse transcriptase Ty1/copia-type" evidence="2">
    <location>
        <begin position="1040"/>
        <end position="1094"/>
    </location>
</feature>
<proteinExistence type="predicted"/>
<dbReference type="Pfam" id="PF07727">
    <property type="entry name" value="RVT_2"/>
    <property type="match status" value="1"/>
</dbReference>
<feature type="compositionally biased region" description="Pro residues" evidence="1">
    <location>
        <begin position="385"/>
        <end position="399"/>
    </location>
</feature>
<evidence type="ECO:0000256" key="1">
    <source>
        <dbReference type="SAM" id="MobiDB-lite"/>
    </source>
</evidence>
<feature type="region of interest" description="Disordered" evidence="1">
    <location>
        <begin position="1011"/>
        <end position="1036"/>
    </location>
</feature>
<evidence type="ECO:0000313" key="4">
    <source>
        <dbReference type="Proteomes" id="UP001178461"/>
    </source>
</evidence>